<dbReference type="GO" id="GO:0016887">
    <property type="term" value="F:ATP hydrolysis activity"/>
    <property type="evidence" value="ECO:0007669"/>
    <property type="project" value="InterPro"/>
</dbReference>
<evidence type="ECO:0000256" key="2">
    <source>
        <dbReference type="ARBA" id="ARBA00022741"/>
    </source>
</evidence>
<feature type="domain" description="ABC transporter" evidence="7">
    <location>
        <begin position="17"/>
        <end position="202"/>
    </location>
</feature>
<dbReference type="Gene3D" id="3.40.50.300">
    <property type="entry name" value="P-loop containing nucleotide triphosphate hydrolases"/>
    <property type="match status" value="1"/>
</dbReference>
<reference evidence="8 9" key="1">
    <citation type="submission" date="2020-04" db="EMBL/GenBank/DDBJ databases">
        <title>Genome sequence for Sphingorhabdus sp. strain M1.</title>
        <authorList>
            <person name="Park S.-J."/>
        </authorList>
    </citation>
    <scope>NUCLEOTIDE SEQUENCE [LARGE SCALE GENOMIC DNA]</scope>
    <source>
        <strain evidence="8 9">JK6</strain>
    </source>
</reference>
<dbReference type="EMBL" id="CP051217">
    <property type="protein sequence ID" value="QJB70031.1"/>
    <property type="molecule type" value="Genomic_DNA"/>
</dbReference>
<keyword evidence="2" id="KW-0547">Nucleotide-binding</keyword>
<dbReference type="InterPro" id="IPR003439">
    <property type="entry name" value="ABC_transporter-like_ATP-bd"/>
</dbReference>
<evidence type="ECO:0000256" key="1">
    <source>
        <dbReference type="ARBA" id="ARBA00022448"/>
    </source>
</evidence>
<proteinExistence type="predicted"/>
<dbReference type="Pfam" id="PF00005">
    <property type="entry name" value="ABC_tran"/>
    <property type="match status" value="1"/>
</dbReference>
<dbReference type="PROSITE" id="PS50893">
    <property type="entry name" value="ABC_TRANSPORTER_2"/>
    <property type="match status" value="1"/>
</dbReference>
<keyword evidence="3" id="KW-0201">Cytochrome c-type biogenesis</keyword>
<protein>
    <submittedName>
        <fullName evidence="8">Heme ABC exporter ATP-binding protein CcmA</fullName>
    </submittedName>
</protein>
<dbReference type="PANTHER" id="PTHR43499:SF1">
    <property type="entry name" value="ABC TRANSPORTER I FAMILY MEMBER 1"/>
    <property type="match status" value="1"/>
</dbReference>
<evidence type="ECO:0000256" key="3">
    <source>
        <dbReference type="ARBA" id="ARBA00022748"/>
    </source>
</evidence>
<evidence type="ECO:0000259" key="7">
    <source>
        <dbReference type="PROSITE" id="PS50893"/>
    </source>
</evidence>
<dbReference type="Proteomes" id="UP000501600">
    <property type="component" value="Chromosome"/>
</dbReference>
<dbReference type="AlphaFoldDB" id="A0A6H2DQJ3"/>
<dbReference type="KEGG" id="phao:HF685_12650"/>
<gene>
    <name evidence="8" type="primary">ccmA</name>
    <name evidence="8" type="ORF">HF685_12650</name>
</gene>
<dbReference type="GO" id="GO:0022857">
    <property type="term" value="F:transmembrane transporter activity"/>
    <property type="evidence" value="ECO:0007669"/>
    <property type="project" value="InterPro"/>
</dbReference>
<dbReference type="PANTHER" id="PTHR43499">
    <property type="entry name" value="ABC TRANSPORTER I FAMILY MEMBER 1"/>
    <property type="match status" value="1"/>
</dbReference>
<keyword evidence="5" id="KW-1278">Translocase</keyword>
<dbReference type="InterPro" id="IPR003593">
    <property type="entry name" value="AAA+_ATPase"/>
</dbReference>
<evidence type="ECO:0000313" key="9">
    <source>
        <dbReference type="Proteomes" id="UP000501600"/>
    </source>
</evidence>
<dbReference type="NCBIfam" id="TIGR01189">
    <property type="entry name" value="ccmA"/>
    <property type="match status" value="1"/>
</dbReference>
<dbReference type="RefSeq" id="WP_168820299.1">
    <property type="nucleotide sequence ID" value="NZ_CP051217.1"/>
</dbReference>
<evidence type="ECO:0000256" key="5">
    <source>
        <dbReference type="ARBA" id="ARBA00022967"/>
    </source>
</evidence>
<dbReference type="InterPro" id="IPR005895">
    <property type="entry name" value="ABC_transptr_haem_export_CcmA"/>
</dbReference>
<dbReference type="SMART" id="SM00382">
    <property type="entry name" value="AAA"/>
    <property type="match status" value="1"/>
</dbReference>
<evidence type="ECO:0000256" key="6">
    <source>
        <dbReference type="ARBA" id="ARBA00023136"/>
    </source>
</evidence>
<organism evidence="8 9">
    <name type="scientific">Parasphingorhabdus halotolerans</name>
    <dbReference type="NCBI Taxonomy" id="2725558"/>
    <lineage>
        <taxon>Bacteria</taxon>
        <taxon>Pseudomonadati</taxon>
        <taxon>Pseudomonadota</taxon>
        <taxon>Alphaproteobacteria</taxon>
        <taxon>Sphingomonadales</taxon>
        <taxon>Sphingomonadaceae</taxon>
        <taxon>Parasphingorhabdus</taxon>
    </lineage>
</organism>
<name>A0A6H2DQJ3_9SPHN</name>
<dbReference type="InterPro" id="IPR027417">
    <property type="entry name" value="P-loop_NTPase"/>
</dbReference>
<sequence>MNAGPSTSSNINADKRLIVEALSCVRGDRILFRDLNFTLEPEQAGLITGPNGVGKSSLLRLIAGLLKPFSGSITAPETRALCDDNLALDEHLPLEKALHFWASLDGDASIDVETAMASAGLGRLAEVPVRYFSTGQRQRARLARTYLTGAPLWLLDEPANGLDTASVEQLGQVLQNHLERGGLILAASHIPLPIHFDLTLELKPLAAAS</sequence>
<dbReference type="GO" id="GO:0005524">
    <property type="term" value="F:ATP binding"/>
    <property type="evidence" value="ECO:0007669"/>
    <property type="project" value="UniProtKB-KW"/>
</dbReference>
<keyword evidence="4 8" id="KW-0067">ATP-binding</keyword>
<keyword evidence="9" id="KW-1185">Reference proteome</keyword>
<evidence type="ECO:0000256" key="4">
    <source>
        <dbReference type="ARBA" id="ARBA00022840"/>
    </source>
</evidence>
<dbReference type="SUPFAM" id="SSF52540">
    <property type="entry name" value="P-loop containing nucleoside triphosphate hydrolases"/>
    <property type="match status" value="1"/>
</dbReference>
<evidence type="ECO:0000313" key="8">
    <source>
        <dbReference type="EMBL" id="QJB70031.1"/>
    </source>
</evidence>
<keyword evidence="1" id="KW-0813">Transport</keyword>
<dbReference type="GO" id="GO:0017004">
    <property type="term" value="P:cytochrome complex assembly"/>
    <property type="evidence" value="ECO:0007669"/>
    <property type="project" value="UniProtKB-KW"/>
</dbReference>
<keyword evidence="6" id="KW-0472">Membrane</keyword>
<accession>A0A6H2DQJ3</accession>